<dbReference type="InterPro" id="IPR036126">
    <property type="entry name" value="TBCA_sf"/>
</dbReference>
<evidence type="ECO:0000256" key="1">
    <source>
        <dbReference type="ARBA" id="ARBA00006806"/>
    </source>
</evidence>
<keyword evidence="2 3" id="KW-0143">Chaperone</keyword>
<comment type="caution">
    <text evidence="5">The sequence shown here is derived from an EMBL/GenBank/DDBJ whole genome shotgun (WGS) entry which is preliminary data.</text>
</comment>
<feature type="compositionally biased region" description="Polar residues" evidence="4">
    <location>
        <begin position="87"/>
        <end position="102"/>
    </location>
</feature>
<keyword evidence="3" id="KW-0206">Cytoskeleton</keyword>
<organism evidence="5 6">
    <name type="scientific">Neurospora tetraspora</name>
    <dbReference type="NCBI Taxonomy" id="94610"/>
    <lineage>
        <taxon>Eukaryota</taxon>
        <taxon>Fungi</taxon>
        <taxon>Dikarya</taxon>
        <taxon>Ascomycota</taxon>
        <taxon>Pezizomycotina</taxon>
        <taxon>Sordariomycetes</taxon>
        <taxon>Sordariomycetidae</taxon>
        <taxon>Sordariales</taxon>
        <taxon>Sordariaceae</taxon>
        <taxon>Neurospora</taxon>
    </lineage>
</organism>
<name>A0AAE0JPL6_9PEZI</name>
<reference evidence="5" key="1">
    <citation type="journal article" date="2023" name="Mol. Phylogenet. Evol.">
        <title>Genome-scale phylogeny and comparative genomics of the fungal order Sordariales.</title>
        <authorList>
            <person name="Hensen N."/>
            <person name="Bonometti L."/>
            <person name="Westerberg I."/>
            <person name="Brannstrom I.O."/>
            <person name="Guillou S."/>
            <person name="Cros-Aarteil S."/>
            <person name="Calhoun S."/>
            <person name="Haridas S."/>
            <person name="Kuo A."/>
            <person name="Mondo S."/>
            <person name="Pangilinan J."/>
            <person name="Riley R."/>
            <person name="LaButti K."/>
            <person name="Andreopoulos B."/>
            <person name="Lipzen A."/>
            <person name="Chen C."/>
            <person name="Yan M."/>
            <person name="Daum C."/>
            <person name="Ng V."/>
            <person name="Clum A."/>
            <person name="Steindorff A."/>
            <person name="Ohm R.A."/>
            <person name="Martin F."/>
            <person name="Silar P."/>
            <person name="Natvig D.O."/>
            <person name="Lalanne C."/>
            <person name="Gautier V."/>
            <person name="Ament-Velasquez S.L."/>
            <person name="Kruys A."/>
            <person name="Hutchinson M.I."/>
            <person name="Powell A.J."/>
            <person name="Barry K."/>
            <person name="Miller A.N."/>
            <person name="Grigoriev I.V."/>
            <person name="Debuchy R."/>
            <person name="Gladieux P."/>
            <person name="Hiltunen Thoren M."/>
            <person name="Johannesson H."/>
        </authorList>
    </citation>
    <scope>NUCLEOTIDE SEQUENCE</scope>
    <source>
        <strain evidence="5">CBS 560.94</strain>
    </source>
</reference>
<dbReference type="GO" id="GO:0007023">
    <property type="term" value="P:post-chaperonin tubulin folding pathway"/>
    <property type="evidence" value="ECO:0007669"/>
    <property type="project" value="UniProtKB-UniRule"/>
</dbReference>
<comment type="subcellular location">
    <subcellularLocation>
        <location evidence="3">Cytoplasm</location>
        <location evidence="3">Cytoskeleton</location>
    </subcellularLocation>
</comment>
<dbReference type="Pfam" id="PF02970">
    <property type="entry name" value="TBCA"/>
    <property type="match status" value="1"/>
</dbReference>
<keyword evidence="3" id="KW-0963">Cytoplasm</keyword>
<feature type="compositionally biased region" description="Basic residues" evidence="4">
    <location>
        <begin position="76"/>
        <end position="85"/>
    </location>
</feature>
<dbReference type="GO" id="GO:0007021">
    <property type="term" value="P:tubulin complex assembly"/>
    <property type="evidence" value="ECO:0007669"/>
    <property type="project" value="UniProtKB-UniRule"/>
</dbReference>
<dbReference type="SUPFAM" id="SSF46988">
    <property type="entry name" value="Tubulin chaperone cofactor A"/>
    <property type="match status" value="1"/>
</dbReference>
<dbReference type="GeneID" id="87863161"/>
<comment type="subunit">
    <text evidence="3">Supercomplex made of cofactors A to E. Cofactors A and D function by capturing and stabilizing tubulin in a quasi-native conformation. Cofactor E binds to the cofactor D-tubulin complex; interaction with cofactor C then causes the release of tubulin polypeptides that are committed to the native state.</text>
</comment>
<reference evidence="5" key="2">
    <citation type="submission" date="2023-06" db="EMBL/GenBank/DDBJ databases">
        <authorList>
            <consortium name="Lawrence Berkeley National Laboratory"/>
            <person name="Haridas S."/>
            <person name="Hensen N."/>
            <person name="Bonometti L."/>
            <person name="Westerberg I."/>
            <person name="Brannstrom I.O."/>
            <person name="Guillou S."/>
            <person name="Cros-Aarteil S."/>
            <person name="Calhoun S."/>
            <person name="Kuo A."/>
            <person name="Mondo S."/>
            <person name="Pangilinan J."/>
            <person name="Riley R."/>
            <person name="Labutti K."/>
            <person name="Andreopoulos B."/>
            <person name="Lipzen A."/>
            <person name="Chen C."/>
            <person name="Yanf M."/>
            <person name="Daum C."/>
            <person name="Ng V."/>
            <person name="Clum A."/>
            <person name="Steindorff A."/>
            <person name="Ohm R."/>
            <person name="Martin F."/>
            <person name="Silar P."/>
            <person name="Natvig D."/>
            <person name="Lalanne C."/>
            <person name="Gautier V."/>
            <person name="Ament-Velasquez S.L."/>
            <person name="Kruys A."/>
            <person name="Hutchinson M.I."/>
            <person name="Powell A.J."/>
            <person name="Barry K."/>
            <person name="Miller A.N."/>
            <person name="Grigoriev I.V."/>
            <person name="Debuchy R."/>
            <person name="Gladieux P."/>
            <person name="Thoren M.H."/>
            <person name="Johannesson H."/>
        </authorList>
    </citation>
    <scope>NUCLEOTIDE SEQUENCE</scope>
    <source>
        <strain evidence="5">CBS 560.94</strain>
    </source>
</reference>
<dbReference type="GO" id="GO:0005874">
    <property type="term" value="C:microtubule"/>
    <property type="evidence" value="ECO:0007669"/>
    <property type="project" value="UniProtKB-KW"/>
</dbReference>
<dbReference type="GO" id="GO:0005829">
    <property type="term" value="C:cytosol"/>
    <property type="evidence" value="ECO:0007669"/>
    <property type="project" value="TreeGrafter"/>
</dbReference>
<feature type="region of interest" description="Disordered" evidence="4">
    <location>
        <begin position="230"/>
        <end position="259"/>
    </location>
</feature>
<feature type="region of interest" description="Disordered" evidence="4">
    <location>
        <begin position="74"/>
        <end position="102"/>
    </location>
</feature>
<dbReference type="Gene3D" id="1.20.58.90">
    <property type="match status" value="1"/>
</dbReference>
<dbReference type="RefSeq" id="XP_062686416.1">
    <property type="nucleotide sequence ID" value="XM_062826007.1"/>
</dbReference>
<evidence type="ECO:0000313" key="6">
    <source>
        <dbReference type="Proteomes" id="UP001278500"/>
    </source>
</evidence>
<proteinExistence type="inferred from homology"/>
<keyword evidence="6" id="KW-1185">Reference proteome</keyword>
<protein>
    <recommendedName>
        <fullName evidence="3">Tubulin-specific chaperone A</fullName>
    </recommendedName>
</protein>
<sequence length="259" mass="29208">MANEIPKSIGERPRNKITGEPCKRTLRRLCKRSKLWLMVYDLNMLMSIISEKKVKVGFDTDEIHEIYPANPTSRTKLAKVNKPPKRTTGSNKRSNLRQAGRQQDITNVLQTLQKQYPSDKPANFLLRHYSQSPSSNKNTMAPPSALNIATQSVNRLVKEESYYHKEQTSQEARIKKLQDEIAANSPELDSNAPYVLKQEQTALEETKAVFGPLTNRIAEAVQKLEEQIAISESEGSASEEDLKKAKEALENGKKLTESA</sequence>
<dbReference type="PANTHER" id="PTHR21500">
    <property type="entry name" value="TUBULIN-SPECIFIC CHAPERONE A"/>
    <property type="match status" value="1"/>
</dbReference>
<dbReference type="PANTHER" id="PTHR21500:SF0">
    <property type="entry name" value="TUBULIN-SPECIFIC CHAPERONE A"/>
    <property type="match status" value="1"/>
</dbReference>
<dbReference type="Proteomes" id="UP001278500">
    <property type="component" value="Unassembled WGS sequence"/>
</dbReference>
<evidence type="ECO:0000256" key="4">
    <source>
        <dbReference type="SAM" id="MobiDB-lite"/>
    </source>
</evidence>
<comment type="similarity">
    <text evidence="1 3">Belongs to the TBCA family.</text>
</comment>
<dbReference type="AlphaFoldDB" id="A0AAE0JPL6"/>
<accession>A0AAE0JPL6</accession>
<evidence type="ECO:0000256" key="3">
    <source>
        <dbReference type="RuleBase" id="RU364030"/>
    </source>
</evidence>
<dbReference type="GO" id="GO:0048487">
    <property type="term" value="F:beta-tubulin binding"/>
    <property type="evidence" value="ECO:0007669"/>
    <property type="project" value="InterPro"/>
</dbReference>
<dbReference type="EMBL" id="JAUEPP010000001">
    <property type="protein sequence ID" value="KAK3355038.1"/>
    <property type="molecule type" value="Genomic_DNA"/>
</dbReference>
<feature type="compositionally biased region" description="Basic and acidic residues" evidence="4">
    <location>
        <begin position="240"/>
        <end position="259"/>
    </location>
</feature>
<keyword evidence="3" id="KW-0493">Microtubule</keyword>
<evidence type="ECO:0000313" key="5">
    <source>
        <dbReference type="EMBL" id="KAK3355038.1"/>
    </source>
</evidence>
<dbReference type="InterPro" id="IPR004226">
    <property type="entry name" value="TBCA"/>
</dbReference>
<evidence type="ECO:0000256" key="2">
    <source>
        <dbReference type="ARBA" id="ARBA00023186"/>
    </source>
</evidence>
<gene>
    <name evidence="5" type="ORF">B0H65DRAFT_450522</name>
</gene>